<dbReference type="InterPro" id="IPR015421">
    <property type="entry name" value="PyrdxlP-dep_Trfase_major"/>
</dbReference>
<dbReference type="AlphaFoldDB" id="A0AA38S4Q6"/>
<reference evidence="13" key="1">
    <citation type="submission" date="2022-07" db="EMBL/GenBank/DDBJ databases">
        <title>Fungi with potential for degradation of polypropylene.</title>
        <authorList>
            <person name="Gostincar C."/>
        </authorList>
    </citation>
    <scope>NUCLEOTIDE SEQUENCE</scope>
    <source>
        <strain evidence="13">EXF-13308</strain>
    </source>
</reference>
<dbReference type="EC" id="2.8.1.7" evidence="3"/>
<dbReference type="InterPro" id="IPR000192">
    <property type="entry name" value="Aminotrans_V_dom"/>
</dbReference>
<organism evidence="13 14">
    <name type="scientific">Pleurostoma richardsiae</name>
    <dbReference type="NCBI Taxonomy" id="41990"/>
    <lineage>
        <taxon>Eukaryota</taxon>
        <taxon>Fungi</taxon>
        <taxon>Dikarya</taxon>
        <taxon>Ascomycota</taxon>
        <taxon>Pezizomycotina</taxon>
        <taxon>Sordariomycetes</taxon>
        <taxon>Sordariomycetidae</taxon>
        <taxon>Calosphaeriales</taxon>
        <taxon>Pleurostomataceae</taxon>
        <taxon>Pleurostoma</taxon>
    </lineage>
</organism>
<keyword evidence="8" id="KW-0411">Iron-sulfur</keyword>
<keyword evidence="6" id="KW-0663">Pyridoxal phosphate</keyword>
<dbReference type="InterPro" id="IPR020578">
    <property type="entry name" value="Aminotrans_V_PyrdxlP_BS"/>
</dbReference>
<dbReference type="PANTHER" id="PTHR11601">
    <property type="entry name" value="CYSTEINE DESULFURYLASE FAMILY MEMBER"/>
    <property type="match status" value="1"/>
</dbReference>
<accession>A0AA38S4Q6</accession>
<comment type="similarity">
    <text evidence="2">Belongs to the class-V pyridoxal-phosphate-dependent aminotransferase family. NifS/IscS subfamily.</text>
</comment>
<dbReference type="GO" id="GO:0002098">
    <property type="term" value="P:tRNA wobble uridine modification"/>
    <property type="evidence" value="ECO:0007669"/>
    <property type="project" value="UniProtKB-ARBA"/>
</dbReference>
<evidence type="ECO:0000256" key="1">
    <source>
        <dbReference type="ARBA" id="ARBA00001933"/>
    </source>
</evidence>
<dbReference type="NCBIfam" id="NF010611">
    <property type="entry name" value="PRK14012.1"/>
    <property type="match status" value="1"/>
</dbReference>
<dbReference type="PROSITE" id="PS00595">
    <property type="entry name" value="AA_TRANSFER_CLASS_5"/>
    <property type="match status" value="1"/>
</dbReference>
<dbReference type="FunFam" id="3.40.640.10:FF:000003">
    <property type="entry name" value="Cysteine desulfurase IscS"/>
    <property type="match status" value="1"/>
</dbReference>
<dbReference type="Pfam" id="PF00266">
    <property type="entry name" value="Aminotran_5"/>
    <property type="match status" value="1"/>
</dbReference>
<evidence type="ECO:0000256" key="11">
    <source>
        <dbReference type="RuleBase" id="RU004504"/>
    </source>
</evidence>
<evidence type="ECO:0000256" key="2">
    <source>
        <dbReference type="ARBA" id="ARBA00006490"/>
    </source>
</evidence>
<dbReference type="GO" id="GO:0046872">
    <property type="term" value="F:metal ion binding"/>
    <property type="evidence" value="ECO:0007669"/>
    <property type="project" value="UniProtKB-KW"/>
</dbReference>
<comment type="catalytic activity">
    <reaction evidence="10">
        <text>(sulfur carrier)-H + L-cysteine = (sulfur carrier)-SH + L-alanine</text>
        <dbReference type="Rhea" id="RHEA:43892"/>
        <dbReference type="Rhea" id="RHEA-COMP:14737"/>
        <dbReference type="Rhea" id="RHEA-COMP:14739"/>
        <dbReference type="ChEBI" id="CHEBI:29917"/>
        <dbReference type="ChEBI" id="CHEBI:35235"/>
        <dbReference type="ChEBI" id="CHEBI:57972"/>
        <dbReference type="ChEBI" id="CHEBI:64428"/>
        <dbReference type="EC" id="2.8.1.7"/>
    </reaction>
</comment>
<dbReference type="Gene3D" id="3.40.640.10">
    <property type="entry name" value="Type I PLP-dependent aspartate aminotransferase-like (Major domain)"/>
    <property type="match status" value="1"/>
</dbReference>
<keyword evidence="5" id="KW-0479">Metal-binding</keyword>
<keyword evidence="7" id="KW-0408">Iron</keyword>
<keyword evidence="4" id="KW-0808">Transferase</keyword>
<evidence type="ECO:0000256" key="5">
    <source>
        <dbReference type="ARBA" id="ARBA00022723"/>
    </source>
</evidence>
<evidence type="ECO:0000256" key="6">
    <source>
        <dbReference type="ARBA" id="ARBA00022898"/>
    </source>
</evidence>
<gene>
    <name evidence="13" type="ORF">NKR23_g1356</name>
</gene>
<evidence type="ECO:0000256" key="3">
    <source>
        <dbReference type="ARBA" id="ARBA00012239"/>
    </source>
</evidence>
<evidence type="ECO:0000256" key="10">
    <source>
        <dbReference type="ARBA" id="ARBA00050776"/>
    </source>
</evidence>
<dbReference type="GO" id="GO:0044571">
    <property type="term" value="P:[2Fe-2S] cluster assembly"/>
    <property type="evidence" value="ECO:0007669"/>
    <property type="project" value="InterPro"/>
</dbReference>
<evidence type="ECO:0000313" key="14">
    <source>
        <dbReference type="Proteomes" id="UP001174694"/>
    </source>
</evidence>
<dbReference type="GO" id="GO:0051536">
    <property type="term" value="F:iron-sulfur cluster binding"/>
    <property type="evidence" value="ECO:0007669"/>
    <property type="project" value="UniProtKB-KW"/>
</dbReference>
<evidence type="ECO:0000256" key="8">
    <source>
        <dbReference type="ARBA" id="ARBA00023014"/>
    </source>
</evidence>
<proteinExistence type="inferred from homology"/>
<dbReference type="FunFam" id="3.90.1150.10:FF:000002">
    <property type="entry name" value="Cysteine desulfurase IscS"/>
    <property type="match status" value="1"/>
</dbReference>
<dbReference type="Gene3D" id="3.90.1150.10">
    <property type="entry name" value="Aspartate Aminotransferase, domain 1"/>
    <property type="match status" value="1"/>
</dbReference>
<evidence type="ECO:0000256" key="4">
    <source>
        <dbReference type="ARBA" id="ARBA00022679"/>
    </source>
</evidence>
<dbReference type="GO" id="GO:0031071">
    <property type="term" value="F:cysteine desulfurase activity"/>
    <property type="evidence" value="ECO:0007669"/>
    <property type="project" value="UniProtKB-EC"/>
</dbReference>
<dbReference type="EMBL" id="JANBVO010000002">
    <property type="protein sequence ID" value="KAJ9156134.1"/>
    <property type="molecule type" value="Genomic_DNA"/>
</dbReference>
<evidence type="ECO:0000259" key="12">
    <source>
        <dbReference type="Pfam" id="PF00266"/>
    </source>
</evidence>
<dbReference type="InterPro" id="IPR015422">
    <property type="entry name" value="PyrdxlP-dep_Trfase_small"/>
</dbReference>
<dbReference type="GO" id="GO:0005634">
    <property type="term" value="C:nucleus"/>
    <property type="evidence" value="ECO:0007669"/>
    <property type="project" value="TreeGrafter"/>
</dbReference>
<dbReference type="HAMAP" id="MF_00331">
    <property type="entry name" value="Cys_desulf_IscS"/>
    <property type="match status" value="1"/>
</dbReference>
<comment type="caution">
    <text evidence="13">The sequence shown here is derived from an EMBL/GenBank/DDBJ whole genome shotgun (WGS) entry which is preliminary data.</text>
</comment>
<dbReference type="GO" id="GO:0034227">
    <property type="term" value="P:tRNA thio-modification"/>
    <property type="evidence" value="ECO:0007669"/>
    <property type="project" value="UniProtKB-ARBA"/>
</dbReference>
<sequence>MASIGPAALKQASRLTPKQLALAAGLRGIQGISRVATGPVQRATHRTYVSETKRGNAQVAEPKVETAIRLDRKEFEKAGLAMSKQKNEAGVTVSPMAEVLQKATVMDEGQRPIYLDMQATTPVDPRVLDAMLPFYVGVFGNPHSRTHAYGWESEKAVEEARAHVASLIGADPKEIIFTSGATESNNMSIKGVARFFGRSGKKNHIVTTQTEHKCVLDSCRHLQDEGFEITYLPVKHTGLVDMAELEAAIKPETALVSIMAVNNEIGVIQPLEEIGKLCRRKKVFFHTDGAQAVGKIPLDVNAMNIDLMSISSHKIYGPKGIGACYVRRRPRVRIDPIISGGGQERGLRSGTLAPPLVVGFGEACRIAKEDMEYDHKYVKSLSDRLLNGLLAMEHTSQNGDPNHFYPGCVNVSFAYVEGESLLMALKDIALSSGSACTSASLEPSYVLRALGNSDESAHSSIRFGIGRFTTQAEIDYVLKAVRERVSFLRELSPLWELVQEGIDLDTIQWSQH</sequence>
<keyword evidence="14" id="KW-1185">Reference proteome</keyword>
<evidence type="ECO:0000256" key="9">
    <source>
        <dbReference type="ARBA" id="ARBA00045623"/>
    </source>
</evidence>
<comment type="function">
    <text evidence="9">Catalyzes the removal of elemental sulfur from cysteine to produce alanine. It supplies the inorganic sulfur for iron-sulfur (Fe-S) clusters. Plays a role in both tRNA-processing and mitochondrial metabolism. Involved in the 2-thio-modification of both 5-carboxymethylaminomethyl-2-thiouridine in mitochondrial tRNAs and 5-methoxycarbonylmethyl-2-thiouridine (mcm5s2U) in cytoplasmic tRNAs.</text>
</comment>
<dbReference type="GO" id="GO:0030170">
    <property type="term" value="F:pyridoxal phosphate binding"/>
    <property type="evidence" value="ECO:0007669"/>
    <property type="project" value="InterPro"/>
</dbReference>
<dbReference type="InterPro" id="IPR010240">
    <property type="entry name" value="Cys_deSase_IscS"/>
</dbReference>
<protein>
    <recommendedName>
        <fullName evidence="3">cysteine desulfurase</fullName>
        <ecNumber evidence="3">2.8.1.7</ecNumber>
    </recommendedName>
</protein>
<evidence type="ECO:0000313" key="13">
    <source>
        <dbReference type="EMBL" id="KAJ9156134.1"/>
    </source>
</evidence>
<dbReference type="Proteomes" id="UP001174694">
    <property type="component" value="Unassembled WGS sequence"/>
</dbReference>
<comment type="cofactor">
    <cofactor evidence="1 11">
        <name>pyridoxal 5'-phosphate</name>
        <dbReference type="ChEBI" id="CHEBI:597326"/>
    </cofactor>
</comment>
<name>A0AA38S4Q6_9PEZI</name>
<evidence type="ECO:0000256" key="7">
    <source>
        <dbReference type="ARBA" id="ARBA00023004"/>
    </source>
</evidence>
<feature type="domain" description="Aminotransferase class V" evidence="12">
    <location>
        <begin position="113"/>
        <end position="477"/>
    </location>
</feature>
<dbReference type="SUPFAM" id="SSF53383">
    <property type="entry name" value="PLP-dependent transferases"/>
    <property type="match status" value="1"/>
</dbReference>
<dbReference type="GO" id="GO:1990221">
    <property type="term" value="C:L-cysteine desulfurase complex"/>
    <property type="evidence" value="ECO:0007669"/>
    <property type="project" value="UniProtKB-ARBA"/>
</dbReference>
<dbReference type="PANTHER" id="PTHR11601:SF34">
    <property type="entry name" value="CYSTEINE DESULFURASE"/>
    <property type="match status" value="1"/>
</dbReference>
<dbReference type="GO" id="GO:0005739">
    <property type="term" value="C:mitochondrion"/>
    <property type="evidence" value="ECO:0007669"/>
    <property type="project" value="TreeGrafter"/>
</dbReference>
<dbReference type="InterPro" id="IPR015424">
    <property type="entry name" value="PyrdxlP-dep_Trfase"/>
</dbReference>
<dbReference type="NCBIfam" id="TIGR02006">
    <property type="entry name" value="IscS"/>
    <property type="match status" value="1"/>
</dbReference>